<evidence type="ECO:0000256" key="1">
    <source>
        <dbReference type="SAM" id="SignalP"/>
    </source>
</evidence>
<feature type="chain" id="PRO_5029804531" description="Cathepsin propeptide inhibitor domain-containing protein" evidence="1">
    <location>
        <begin position="21"/>
        <end position="69"/>
    </location>
</feature>
<evidence type="ECO:0000313" key="3">
    <source>
        <dbReference type="EMBL" id="KAF4646764.1"/>
    </source>
</evidence>
<name>A0A7J6KII6_PERCH</name>
<dbReference type="Gene3D" id="1.10.287.2250">
    <property type="match status" value="1"/>
</dbReference>
<dbReference type="Proteomes" id="UP000591131">
    <property type="component" value="Unassembled WGS sequence"/>
</dbReference>
<accession>A0A7J6KII6</accession>
<dbReference type="InterPro" id="IPR013201">
    <property type="entry name" value="Prot_inhib_I29"/>
</dbReference>
<evidence type="ECO:0000259" key="2">
    <source>
        <dbReference type="Pfam" id="PF08246"/>
    </source>
</evidence>
<gene>
    <name evidence="3" type="ORF">FOL47_005691</name>
</gene>
<dbReference type="EMBL" id="JAAPAO010003133">
    <property type="protein sequence ID" value="KAF4646764.1"/>
    <property type="molecule type" value="Genomic_DNA"/>
</dbReference>
<dbReference type="AlphaFoldDB" id="A0A7J6KII6"/>
<feature type="non-terminal residue" evidence="3">
    <location>
        <position position="1"/>
    </location>
</feature>
<dbReference type="InterPro" id="IPR038765">
    <property type="entry name" value="Papain-like_cys_pep_sf"/>
</dbReference>
<organism evidence="3 4">
    <name type="scientific">Perkinsus chesapeaki</name>
    <name type="common">Clam parasite</name>
    <name type="synonym">Perkinsus andrewsi</name>
    <dbReference type="NCBI Taxonomy" id="330153"/>
    <lineage>
        <taxon>Eukaryota</taxon>
        <taxon>Sar</taxon>
        <taxon>Alveolata</taxon>
        <taxon>Perkinsozoa</taxon>
        <taxon>Perkinsea</taxon>
        <taxon>Perkinsida</taxon>
        <taxon>Perkinsidae</taxon>
        <taxon>Perkinsus</taxon>
    </lineage>
</organism>
<keyword evidence="4" id="KW-1185">Reference proteome</keyword>
<proteinExistence type="predicted"/>
<feature type="signal peptide" evidence="1">
    <location>
        <begin position="1"/>
        <end position="20"/>
    </location>
</feature>
<dbReference type="Pfam" id="PF08246">
    <property type="entry name" value="Inhibitor_I29"/>
    <property type="match status" value="1"/>
</dbReference>
<evidence type="ECO:0000313" key="4">
    <source>
        <dbReference type="Proteomes" id="UP000591131"/>
    </source>
</evidence>
<keyword evidence="1" id="KW-0732">Signal</keyword>
<protein>
    <recommendedName>
        <fullName evidence="2">Cathepsin propeptide inhibitor domain-containing protein</fullName>
    </recommendedName>
</protein>
<comment type="caution">
    <text evidence="3">The sequence shown here is derived from an EMBL/GenBank/DDBJ whole genome shotgun (WGS) entry which is preliminary data.</text>
</comment>
<reference evidence="3 4" key="1">
    <citation type="submission" date="2020-04" db="EMBL/GenBank/DDBJ databases">
        <title>Perkinsus chesapeaki whole genome sequence.</title>
        <authorList>
            <person name="Bogema D.R."/>
        </authorList>
    </citation>
    <scope>NUCLEOTIDE SEQUENCE [LARGE SCALE GENOMIC DNA]</scope>
    <source>
        <strain evidence="3">ATCC PRA-425</strain>
    </source>
</reference>
<dbReference type="SUPFAM" id="SSF54001">
    <property type="entry name" value="Cysteine proteinases"/>
    <property type="match status" value="1"/>
</dbReference>
<sequence length="69" mass="7823">MSTRLYLAAISACSIVFVDSLTSSMVDTAFRAFMERYNKKYGSDNEFNLRKALYAETLEDIALINKEGK</sequence>
<feature type="domain" description="Cathepsin propeptide inhibitor" evidence="2">
    <location>
        <begin position="30"/>
        <end position="66"/>
    </location>
</feature>